<reference evidence="7" key="1">
    <citation type="submission" date="2014-12" db="EMBL/GenBank/DDBJ databases">
        <title>Insight into the proteome of Arion vulgaris.</title>
        <authorList>
            <person name="Aradska J."/>
            <person name="Bulat T."/>
            <person name="Smidak R."/>
            <person name="Sarate P."/>
            <person name="Gangsoo J."/>
            <person name="Sialana F."/>
            <person name="Bilban M."/>
            <person name="Lubec G."/>
        </authorList>
    </citation>
    <scope>NUCLEOTIDE SEQUENCE</scope>
    <source>
        <tissue evidence="7">Skin</tissue>
    </source>
</reference>
<feature type="non-terminal residue" evidence="7">
    <location>
        <position position="174"/>
    </location>
</feature>
<evidence type="ECO:0000256" key="3">
    <source>
        <dbReference type="ARBA" id="ARBA00022552"/>
    </source>
</evidence>
<dbReference type="InterPro" id="IPR016819">
    <property type="entry name" value="RNase_P/MRP_POP5"/>
</dbReference>
<proteinExistence type="inferred from homology"/>
<evidence type="ECO:0000256" key="4">
    <source>
        <dbReference type="ARBA" id="ARBA00022694"/>
    </source>
</evidence>
<dbReference type="GO" id="GO:0005634">
    <property type="term" value="C:nucleus"/>
    <property type="evidence" value="ECO:0007669"/>
    <property type="project" value="UniProtKB-SubCell"/>
</dbReference>
<evidence type="ECO:0000313" key="7">
    <source>
        <dbReference type="EMBL" id="CEK86980.1"/>
    </source>
</evidence>
<evidence type="ECO:0000256" key="2">
    <source>
        <dbReference type="ARBA" id="ARBA00010800"/>
    </source>
</evidence>
<dbReference type="SUPFAM" id="SSF160350">
    <property type="entry name" value="Rnp2-like"/>
    <property type="match status" value="1"/>
</dbReference>
<comment type="subcellular location">
    <subcellularLocation>
        <location evidence="1">Nucleus</location>
    </subcellularLocation>
</comment>
<protein>
    <recommendedName>
        <fullName evidence="6">Ribonuclease P/MRP protein subunit POP5</fullName>
    </recommendedName>
</protein>
<dbReference type="Pfam" id="PF01900">
    <property type="entry name" value="RNase_P_Rpp14"/>
    <property type="match status" value="1"/>
</dbReference>
<dbReference type="GO" id="GO:0030677">
    <property type="term" value="C:ribonuclease P complex"/>
    <property type="evidence" value="ECO:0007669"/>
    <property type="project" value="InterPro"/>
</dbReference>
<dbReference type="GO" id="GO:0001682">
    <property type="term" value="P:tRNA 5'-leader removal"/>
    <property type="evidence" value="ECO:0007669"/>
    <property type="project" value="InterPro"/>
</dbReference>
<keyword evidence="5" id="KW-0539">Nucleus</keyword>
<name>A0A0B7B4G4_9EUPU</name>
<keyword evidence="3" id="KW-0698">rRNA processing</keyword>
<evidence type="ECO:0000256" key="6">
    <source>
        <dbReference type="ARBA" id="ARBA00044198"/>
    </source>
</evidence>
<dbReference type="InterPro" id="IPR002759">
    <property type="entry name" value="Pop5/Rpp14/Rnp2-like"/>
</dbReference>
<dbReference type="EMBL" id="HACG01040115">
    <property type="protein sequence ID" value="CEK86980.1"/>
    <property type="molecule type" value="Transcribed_RNA"/>
</dbReference>
<comment type="similarity">
    <text evidence="2">Belongs to the eukaryotic/archaeal RNase P protein component 2 family.</text>
</comment>
<dbReference type="PIRSF" id="PIRSF023803">
    <property type="entry name" value="Ribonuclease_P_prd"/>
    <property type="match status" value="1"/>
</dbReference>
<accession>A0A0B7B4G4</accession>
<dbReference type="InterPro" id="IPR038085">
    <property type="entry name" value="Rnp2-like_sf"/>
</dbReference>
<dbReference type="Gene3D" id="3.30.70.3250">
    <property type="entry name" value="Ribonuclease P, Pop5 subunit"/>
    <property type="match status" value="1"/>
</dbReference>
<dbReference type="PANTHER" id="PTHR48414:SF1">
    <property type="entry name" value="POP5 HOMOLOG, RIBONUCLEASE P_MRP SUBUNIT"/>
    <property type="match status" value="1"/>
</dbReference>
<evidence type="ECO:0000256" key="1">
    <source>
        <dbReference type="ARBA" id="ARBA00004123"/>
    </source>
</evidence>
<keyword evidence="4" id="KW-0819">tRNA processing</keyword>
<evidence type="ECO:0000256" key="5">
    <source>
        <dbReference type="ARBA" id="ARBA00023242"/>
    </source>
</evidence>
<dbReference type="GO" id="GO:0006364">
    <property type="term" value="P:rRNA processing"/>
    <property type="evidence" value="ECO:0007669"/>
    <property type="project" value="UniProtKB-KW"/>
</dbReference>
<organism evidence="7">
    <name type="scientific">Arion vulgaris</name>
    <dbReference type="NCBI Taxonomy" id="1028688"/>
    <lineage>
        <taxon>Eukaryota</taxon>
        <taxon>Metazoa</taxon>
        <taxon>Spiralia</taxon>
        <taxon>Lophotrochozoa</taxon>
        <taxon>Mollusca</taxon>
        <taxon>Gastropoda</taxon>
        <taxon>Heterobranchia</taxon>
        <taxon>Euthyneura</taxon>
        <taxon>Panpulmonata</taxon>
        <taxon>Eupulmonata</taxon>
        <taxon>Stylommatophora</taxon>
        <taxon>Helicina</taxon>
        <taxon>Arionoidea</taxon>
        <taxon>Arionidae</taxon>
        <taxon>Arion</taxon>
    </lineage>
</organism>
<dbReference type="GO" id="GO:0033204">
    <property type="term" value="F:ribonuclease P RNA binding"/>
    <property type="evidence" value="ECO:0007669"/>
    <property type="project" value="InterPro"/>
</dbReference>
<gene>
    <name evidence="7" type="primary">ORF156669</name>
</gene>
<dbReference type="PANTHER" id="PTHR48414">
    <property type="entry name" value="POP5 HOMOLOG, RIBONUCLEASE P_MRP SUBUNIT"/>
    <property type="match status" value="1"/>
</dbReference>
<sequence length="174" mass="19858">MVRFKNRYLLCELVFPDTKKESPNIDSKTVYFAVRDAVLDAHGDYGLGAVQFSLSVKYFNIKTNIVIIRVERMYFDIVASSVIFVRKIGIHNVIIKTLHVGGSVRACQKFLITYHKKNLHLLYFNCKTEEQRSKVMQSIVEACDELENQHFNSKPALPNTTTSALSNLLEIGRA</sequence>
<dbReference type="AlphaFoldDB" id="A0A0B7B4G4"/>